<dbReference type="CDD" id="cd02062">
    <property type="entry name" value="Nitro_FMN_reductase"/>
    <property type="match status" value="1"/>
</dbReference>
<dbReference type="InterPro" id="IPR050627">
    <property type="entry name" value="Nitroreductase/BluB"/>
</dbReference>
<feature type="domain" description="Nitroreductase" evidence="4">
    <location>
        <begin position="8"/>
        <end position="164"/>
    </location>
</feature>
<keyword evidence="3" id="KW-0560">Oxidoreductase</keyword>
<dbReference type="PANTHER" id="PTHR23026">
    <property type="entry name" value="NADPH NITROREDUCTASE"/>
    <property type="match status" value="1"/>
</dbReference>
<name>A0ABU3Z6L6_9FIRM</name>
<dbReference type="Gene3D" id="3.40.109.10">
    <property type="entry name" value="NADH Oxidase"/>
    <property type="match status" value="1"/>
</dbReference>
<proteinExistence type="predicted"/>
<evidence type="ECO:0000259" key="4">
    <source>
        <dbReference type="Pfam" id="PF00881"/>
    </source>
</evidence>
<evidence type="ECO:0000256" key="3">
    <source>
        <dbReference type="ARBA" id="ARBA00023002"/>
    </source>
</evidence>
<keyword evidence="1" id="KW-0285">Flavoprotein</keyword>
<dbReference type="Proteomes" id="UP001272515">
    <property type="component" value="Unassembled WGS sequence"/>
</dbReference>
<dbReference type="Pfam" id="PF00881">
    <property type="entry name" value="Nitroreductase"/>
    <property type="match status" value="1"/>
</dbReference>
<dbReference type="InterPro" id="IPR029479">
    <property type="entry name" value="Nitroreductase"/>
</dbReference>
<reference evidence="5 6" key="1">
    <citation type="submission" date="2023-10" db="EMBL/GenBank/DDBJ databases">
        <title>Veillonella sp. nov., isolated from a pig farm feces dump.</title>
        <authorList>
            <person name="Chang Y.-H."/>
        </authorList>
    </citation>
    <scope>NUCLEOTIDE SEQUENCE [LARGE SCALE GENOMIC DNA]</scope>
    <source>
        <strain evidence="5 6">YH-vei2233</strain>
    </source>
</reference>
<evidence type="ECO:0000313" key="6">
    <source>
        <dbReference type="Proteomes" id="UP001272515"/>
    </source>
</evidence>
<dbReference type="SUPFAM" id="SSF55469">
    <property type="entry name" value="FMN-dependent nitroreductase-like"/>
    <property type="match status" value="1"/>
</dbReference>
<organism evidence="5 6">
    <name type="scientific">Veillonella absiana</name>
    <dbReference type="NCBI Taxonomy" id="3079305"/>
    <lineage>
        <taxon>Bacteria</taxon>
        <taxon>Bacillati</taxon>
        <taxon>Bacillota</taxon>
        <taxon>Negativicutes</taxon>
        <taxon>Veillonellales</taxon>
        <taxon>Veillonellaceae</taxon>
        <taxon>Veillonella</taxon>
    </lineage>
</organism>
<keyword evidence="2" id="KW-0288">FMN</keyword>
<comment type="caution">
    <text evidence="5">The sequence shown here is derived from an EMBL/GenBank/DDBJ whole genome shotgun (WGS) entry which is preliminary data.</text>
</comment>
<evidence type="ECO:0000313" key="5">
    <source>
        <dbReference type="EMBL" id="MDV5087559.1"/>
    </source>
</evidence>
<dbReference type="EMBL" id="JAWJZB010000002">
    <property type="protein sequence ID" value="MDV5087559.1"/>
    <property type="molecule type" value="Genomic_DNA"/>
</dbReference>
<dbReference type="RefSeq" id="WP_317329408.1">
    <property type="nucleotide sequence ID" value="NZ_JAWJZA010000011.1"/>
</dbReference>
<sequence length="185" mass="20744">MELFEALKRRCSIRRYTGEVPTEQEIQTVLDTALLSPQLPMHDIHISVITNSALLKEAEENTERFCQLGYPTYNYGAACWILISGKHQTEGMPNTNFTGDMIRTNEYWTLGSMIQNMQLAATSIGLGSVAMNMSVVSLRDNPAFAEKLGVPNGYEPLGSLLLGKTEIELKERQVKRESLPITYLK</sequence>
<accession>A0ABU3Z6L6</accession>
<evidence type="ECO:0000256" key="1">
    <source>
        <dbReference type="ARBA" id="ARBA00022630"/>
    </source>
</evidence>
<evidence type="ECO:0000256" key="2">
    <source>
        <dbReference type="ARBA" id="ARBA00022643"/>
    </source>
</evidence>
<dbReference type="InterPro" id="IPR000415">
    <property type="entry name" value="Nitroreductase-like"/>
</dbReference>
<dbReference type="PANTHER" id="PTHR23026:SF90">
    <property type="entry name" value="IODOTYROSINE DEIODINASE 1"/>
    <property type="match status" value="1"/>
</dbReference>
<protein>
    <submittedName>
        <fullName evidence="5">Nitroreductase family protein</fullName>
    </submittedName>
</protein>
<keyword evidence="6" id="KW-1185">Reference proteome</keyword>
<gene>
    <name evidence="5" type="ORF">RVY80_01655</name>
</gene>